<name>A0A1I5KJ35_9HYPH</name>
<accession>A0A1I5KJ35</accession>
<sequence length="367" mass="39704">MPCFCESSVTEMQKSLDMGVLPILPPPPLSMALGAALPSLTPENRLDMQIAAGFDPSVLPPLYFGEKPIFGMALNRSGLPPLNLGSMPMLLLAQTLSMLSDTFTLDDLPTLEMEMAEAAQSIESNVWPQLGRLTSFRMEPLLNFANIAQLTLDLQSMGIDPFAVDSFPSYPQASFPHFDFALTAPQVSMARIVAGIPNIMSLDKTLSLPPLSEPGSLELMYGYMSNLAAVTPPNLAIQFPELQKLALVIQSLDTIEEAFGPEAFGPWMLDRIETMLAVWNGFSMPLPPLEPLALNAKLDSLPPLEAIELGQEAAQEAAMAMVTLDSSFSPPELAITPFLNLTQALSGSFQKVLEIAPFDMCSHCPFA</sequence>
<reference evidence="1 2" key="1">
    <citation type="submission" date="2016-10" db="EMBL/GenBank/DDBJ databases">
        <authorList>
            <person name="de Groot N.N."/>
        </authorList>
    </citation>
    <scope>NUCLEOTIDE SEQUENCE [LARGE SCALE GENOMIC DNA]</scope>
    <source>
        <strain evidence="1 2">CGMCC 1.9157</strain>
    </source>
</reference>
<evidence type="ECO:0000313" key="2">
    <source>
        <dbReference type="Proteomes" id="UP000199236"/>
    </source>
</evidence>
<organism evidence="1 2">
    <name type="scientific">Cohaesibacter marisflavi</name>
    <dbReference type="NCBI Taxonomy" id="655353"/>
    <lineage>
        <taxon>Bacteria</taxon>
        <taxon>Pseudomonadati</taxon>
        <taxon>Pseudomonadota</taxon>
        <taxon>Alphaproteobacteria</taxon>
        <taxon>Hyphomicrobiales</taxon>
        <taxon>Cohaesibacteraceae</taxon>
    </lineage>
</organism>
<dbReference type="EMBL" id="FOVR01000014">
    <property type="protein sequence ID" value="SFO85038.1"/>
    <property type="molecule type" value="Genomic_DNA"/>
</dbReference>
<evidence type="ECO:0000313" key="1">
    <source>
        <dbReference type="EMBL" id="SFO85038.1"/>
    </source>
</evidence>
<dbReference type="Proteomes" id="UP000199236">
    <property type="component" value="Unassembled WGS sequence"/>
</dbReference>
<proteinExistence type="predicted"/>
<dbReference type="STRING" id="655353.SAMN04488056_11434"/>
<keyword evidence="2" id="KW-1185">Reference proteome</keyword>
<protein>
    <submittedName>
        <fullName evidence="1">Uncharacterized protein</fullName>
    </submittedName>
</protein>
<gene>
    <name evidence="1" type="ORF">SAMN04488056_11434</name>
</gene>
<dbReference type="AlphaFoldDB" id="A0A1I5KJ35"/>